<organism evidence="3 4">
    <name type="scientific">Pholiota conissans</name>
    <dbReference type="NCBI Taxonomy" id="109636"/>
    <lineage>
        <taxon>Eukaryota</taxon>
        <taxon>Fungi</taxon>
        <taxon>Dikarya</taxon>
        <taxon>Basidiomycota</taxon>
        <taxon>Agaricomycotina</taxon>
        <taxon>Agaricomycetes</taxon>
        <taxon>Agaricomycetidae</taxon>
        <taxon>Agaricales</taxon>
        <taxon>Agaricineae</taxon>
        <taxon>Strophariaceae</taxon>
        <taxon>Pholiota</taxon>
    </lineage>
</organism>
<evidence type="ECO:0000313" key="3">
    <source>
        <dbReference type="EMBL" id="KAF9480148.1"/>
    </source>
</evidence>
<proteinExistence type="predicted"/>
<accession>A0A9P5Z3T2</accession>
<protein>
    <submittedName>
        <fullName evidence="3">Uncharacterized protein</fullName>
    </submittedName>
</protein>
<dbReference type="EMBL" id="MU155199">
    <property type="protein sequence ID" value="KAF9480148.1"/>
    <property type="molecule type" value="Genomic_DNA"/>
</dbReference>
<reference evidence="3" key="1">
    <citation type="submission" date="2020-11" db="EMBL/GenBank/DDBJ databases">
        <authorList>
            <consortium name="DOE Joint Genome Institute"/>
            <person name="Ahrendt S."/>
            <person name="Riley R."/>
            <person name="Andreopoulos W."/>
            <person name="Labutti K."/>
            <person name="Pangilinan J."/>
            <person name="Ruiz-Duenas F.J."/>
            <person name="Barrasa J.M."/>
            <person name="Sanchez-Garcia M."/>
            <person name="Camarero S."/>
            <person name="Miyauchi S."/>
            <person name="Serrano A."/>
            <person name="Linde D."/>
            <person name="Babiker R."/>
            <person name="Drula E."/>
            <person name="Ayuso-Fernandez I."/>
            <person name="Pacheco R."/>
            <person name="Padilla G."/>
            <person name="Ferreira P."/>
            <person name="Barriuso J."/>
            <person name="Kellner H."/>
            <person name="Castanera R."/>
            <person name="Alfaro M."/>
            <person name="Ramirez L."/>
            <person name="Pisabarro A.G."/>
            <person name="Kuo A."/>
            <person name="Tritt A."/>
            <person name="Lipzen A."/>
            <person name="He G."/>
            <person name="Yan M."/>
            <person name="Ng V."/>
            <person name="Cullen D."/>
            <person name="Martin F."/>
            <person name="Rosso M.-N."/>
            <person name="Henrissat B."/>
            <person name="Hibbett D."/>
            <person name="Martinez A.T."/>
            <person name="Grigoriev I.V."/>
        </authorList>
    </citation>
    <scope>NUCLEOTIDE SEQUENCE</scope>
    <source>
        <strain evidence="3">CIRM-BRFM 674</strain>
    </source>
</reference>
<dbReference type="OrthoDB" id="9451547at2759"/>
<feature type="non-terminal residue" evidence="3">
    <location>
        <position position="464"/>
    </location>
</feature>
<dbReference type="AlphaFoldDB" id="A0A9P5Z3T2"/>
<evidence type="ECO:0000313" key="4">
    <source>
        <dbReference type="Proteomes" id="UP000807469"/>
    </source>
</evidence>
<keyword evidence="4" id="KW-1185">Reference proteome</keyword>
<feature type="transmembrane region" description="Helical" evidence="2">
    <location>
        <begin position="173"/>
        <end position="192"/>
    </location>
</feature>
<comment type="caution">
    <text evidence="3">The sequence shown here is derived from an EMBL/GenBank/DDBJ whole genome shotgun (WGS) entry which is preliminary data.</text>
</comment>
<keyword evidence="2" id="KW-0472">Membrane</keyword>
<feature type="transmembrane region" description="Helical" evidence="2">
    <location>
        <begin position="350"/>
        <end position="373"/>
    </location>
</feature>
<name>A0A9P5Z3T2_9AGAR</name>
<evidence type="ECO:0000256" key="2">
    <source>
        <dbReference type="SAM" id="Phobius"/>
    </source>
</evidence>
<keyword evidence="2" id="KW-1133">Transmembrane helix</keyword>
<feature type="transmembrane region" description="Helical" evidence="2">
    <location>
        <begin position="7"/>
        <end position="24"/>
    </location>
</feature>
<feature type="transmembrane region" description="Helical" evidence="2">
    <location>
        <begin position="44"/>
        <end position="61"/>
    </location>
</feature>
<keyword evidence="2" id="KW-0812">Transmembrane</keyword>
<feature type="transmembrane region" description="Helical" evidence="2">
    <location>
        <begin position="143"/>
        <end position="166"/>
    </location>
</feature>
<feature type="transmembrane region" description="Helical" evidence="2">
    <location>
        <begin position="418"/>
        <end position="441"/>
    </location>
</feature>
<dbReference type="PANTHER" id="PTHR35043">
    <property type="entry name" value="TRANSCRIPTION FACTOR DOMAIN-CONTAINING PROTEIN"/>
    <property type="match status" value="1"/>
</dbReference>
<evidence type="ECO:0000256" key="1">
    <source>
        <dbReference type="SAM" id="MobiDB-lite"/>
    </source>
</evidence>
<feature type="region of interest" description="Disordered" evidence="1">
    <location>
        <begin position="209"/>
        <end position="248"/>
    </location>
</feature>
<sequence length="464" mass="52449">DNRTKWGIIRSCLFTIFACTWTAIHPNIGAPTDSQWIIFRRRLSVMLCALIAPEVMVLWAMKQRQGAKRIVEKYNTDIAKGGLLPWSMAHGFFLQMGGLLLYKDGLPTQVLDYNHLKKLIDAKEIDIPLLSKAEIEDRSKGDIIVKGLVVIQTLGFVVQSIARLVAGLPLIELEVITLAFAMLNGITYFLWWDKPQNIGVAMRIPFKEQTEKRTDSRQNSRDEKSAESDAFPQERRDSTRSDDSKYSGRSSFCVSFYASPIDVTPEETIFGDIALRREGSSDTLRKDPTDFIQKPIVFTRAINCPKQLNFWHRKMSKDFNNAEVTGGAKLEDGEHRVPTFYAATDVRDGILALSAIIATAFGLIHFLAWATAFSSFIEKVLWRVTTVFITVEPVVFMMTNTSWEPAIFKQWPSVDRVVTGLAMFGMPLYIVARLVLLLLAFSSLRDLPPTAYETIEWTGIIPHL</sequence>
<feature type="non-terminal residue" evidence="3">
    <location>
        <position position="1"/>
    </location>
</feature>
<gene>
    <name evidence="3" type="ORF">BDN70DRAFT_782905</name>
</gene>
<dbReference type="Proteomes" id="UP000807469">
    <property type="component" value="Unassembled WGS sequence"/>
</dbReference>
<feature type="transmembrane region" description="Helical" evidence="2">
    <location>
        <begin position="380"/>
        <end position="398"/>
    </location>
</feature>
<dbReference type="PANTHER" id="PTHR35043:SF7">
    <property type="entry name" value="TRANSCRIPTION FACTOR DOMAIN-CONTAINING PROTEIN"/>
    <property type="match status" value="1"/>
</dbReference>
<feature type="compositionally biased region" description="Basic and acidic residues" evidence="1">
    <location>
        <begin position="209"/>
        <end position="246"/>
    </location>
</feature>